<accession>A0A3R6KWI2</accession>
<proteinExistence type="predicted"/>
<dbReference type="RefSeq" id="WP_118218813.1">
    <property type="nucleotide sequence ID" value="NZ_QRIM01000015.1"/>
</dbReference>
<protein>
    <submittedName>
        <fullName evidence="1">Uncharacterized protein</fullName>
    </submittedName>
</protein>
<evidence type="ECO:0000313" key="1">
    <source>
        <dbReference type="EMBL" id="RHG59181.1"/>
    </source>
</evidence>
<sequence>MGTRGLYGFHKNGIDKLTYNHLDSYPDWLGKKIVEFCKCAGRDGMNSLFDHIELVSEDAKPTQKQIEYCMEHDLAVYADGWYWTLRPNQGCPENWLPFIDSGSKVYMIDNSSFIKDSLFCEYAYIVNLDTDQLEFYCGFQHKPDETNRYGCEENRGYYPCRMVACFPLDVIAHGTVEEIVKQMMNRADHQDDEEA</sequence>
<name>A0A3R6KWI2_9FIRM</name>
<dbReference type="AlphaFoldDB" id="A0A3R6KWI2"/>
<evidence type="ECO:0000313" key="2">
    <source>
        <dbReference type="Proteomes" id="UP000286595"/>
    </source>
</evidence>
<gene>
    <name evidence="1" type="ORF">DW252_12305</name>
</gene>
<reference evidence="1 2" key="1">
    <citation type="submission" date="2018-08" db="EMBL/GenBank/DDBJ databases">
        <title>A genome reference for cultivated species of the human gut microbiota.</title>
        <authorList>
            <person name="Zou Y."/>
            <person name="Xue W."/>
            <person name="Luo G."/>
        </authorList>
    </citation>
    <scope>NUCLEOTIDE SEQUENCE [LARGE SCALE GENOMIC DNA]</scope>
    <source>
        <strain evidence="1 2">AM22-12LB</strain>
    </source>
</reference>
<dbReference type="Proteomes" id="UP000286595">
    <property type="component" value="Unassembled WGS sequence"/>
</dbReference>
<comment type="caution">
    <text evidence="1">The sequence shown here is derived from an EMBL/GenBank/DDBJ whole genome shotgun (WGS) entry which is preliminary data.</text>
</comment>
<organism evidence="1 2">
    <name type="scientific">Coprococcus comes</name>
    <dbReference type="NCBI Taxonomy" id="410072"/>
    <lineage>
        <taxon>Bacteria</taxon>
        <taxon>Bacillati</taxon>
        <taxon>Bacillota</taxon>
        <taxon>Clostridia</taxon>
        <taxon>Lachnospirales</taxon>
        <taxon>Lachnospiraceae</taxon>
        <taxon>Coprococcus</taxon>
    </lineage>
</organism>
<dbReference type="EMBL" id="QRIM01000015">
    <property type="protein sequence ID" value="RHG59181.1"/>
    <property type="molecule type" value="Genomic_DNA"/>
</dbReference>